<dbReference type="AlphaFoldDB" id="A0AAQ0HHF1"/>
<reference evidence="1 2" key="1">
    <citation type="submission" date="2018-08" db="EMBL/GenBank/DDBJ databases">
        <title>Genomic Encyclopedia of Archaeal and Bacterial Type Strains, Phase II (KMG-II): from individual species to whole genera.</title>
        <authorList>
            <person name="Goeker M."/>
        </authorList>
    </citation>
    <scope>NUCLEOTIDE SEQUENCE [LARGE SCALE GENOMIC DNA]</scope>
    <source>
        <strain evidence="1 2">DSM 582</strain>
    </source>
</reference>
<organism evidence="1 2">
    <name type="scientific">Paracoccus versutus</name>
    <name type="common">Thiobacillus versutus</name>
    <dbReference type="NCBI Taxonomy" id="34007"/>
    <lineage>
        <taxon>Bacteria</taxon>
        <taxon>Pseudomonadati</taxon>
        <taxon>Pseudomonadota</taxon>
        <taxon>Alphaproteobacteria</taxon>
        <taxon>Rhodobacterales</taxon>
        <taxon>Paracoccaceae</taxon>
        <taxon>Paracoccus</taxon>
    </lineage>
</organism>
<sequence>MKPPGVAFETSGSYSTLVSDLHRAASRLKSFSRVLARKLAAHPDAENRAIRLRLTETIRAEDGSRHPRRGHVL</sequence>
<proteinExistence type="predicted"/>
<evidence type="ECO:0000313" key="1">
    <source>
        <dbReference type="EMBL" id="REG46979.1"/>
    </source>
</evidence>
<dbReference type="RefSeq" id="WP_036759158.1">
    <property type="nucleotide sequence ID" value="NZ_CP035284.1"/>
</dbReference>
<protein>
    <submittedName>
        <fullName evidence="1">Uncharacterized protein</fullName>
    </submittedName>
</protein>
<name>A0AAQ0HHF1_PARVE</name>
<evidence type="ECO:0000313" key="2">
    <source>
        <dbReference type="Proteomes" id="UP000256794"/>
    </source>
</evidence>
<accession>A0AAQ0HHF1</accession>
<gene>
    <name evidence="1" type="ORF">ATH84_1013108</name>
</gene>
<keyword evidence="2" id="KW-1185">Reference proteome</keyword>
<dbReference type="Proteomes" id="UP000256794">
    <property type="component" value="Unassembled WGS sequence"/>
</dbReference>
<dbReference type="EMBL" id="QUMX01000013">
    <property type="protein sequence ID" value="REG46979.1"/>
    <property type="molecule type" value="Genomic_DNA"/>
</dbReference>
<comment type="caution">
    <text evidence="1">The sequence shown here is derived from an EMBL/GenBank/DDBJ whole genome shotgun (WGS) entry which is preliminary data.</text>
</comment>